<dbReference type="Proteomes" id="UP001444071">
    <property type="component" value="Unassembled WGS sequence"/>
</dbReference>
<reference evidence="1 2" key="1">
    <citation type="submission" date="2021-06" db="EMBL/GenBank/DDBJ databases">
        <authorList>
            <person name="Palmer J.M."/>
        </authorList>
    </citation>
    <scope>NUCLEOTIDE SEQUENCE [LARGE SCALE GENOMIC DNA]</scope>
    <source>
        <strain evidence="1 2">XR_2019</strain>
        <tissue evidence="1">Muscle</tissue>
    </source>
</reference>
<proteinExistence type="predicted"/>
<dbReference type="EMBL" id="JAHRIM010072651">
    <property type="protein sequence ID" value="MEQ2273730.1"/>
    <property type="molecule type" value="Genomic_DNA"/>
</dbReference>
<organism evidence="1 2">
    <name type="scientific">Xenotaenia resolanae</name>
    <dbReference type="NCBI Taxonomy" id="208358"/>
    <lineage>
        <taxon>Eukaryota</taxon>
        <taxon>Metazoa</taxon>
        <taxon>Chordata</taxon>
        <taxon>Craniata</taxon>
        <taxon>Vertebrata</taxon>
        <taxon>Euteleostomi</taxon>
        <taxon>Actinopterygii</taxon>
        <taxon>Neopterygii</taxon>
        <taxon>Teleostei</taxon>
        <taxon>Neoteleostei</taxon>
        <taxon>Acanthomorphata</taxon>
        <taxon>Ovalentaria</taxon>
        <taxon>Atherinomorphae</taxon>
        <taxon>Cyprinodontiformes</taxon>
        <taxon>Goodeidae</taxon>
        <taxon>Xenotaenia</taxon>
    </lineage>
</organism>
<accession>A0ABV0WVS3</accession>
<gene>
    <name evidence="1" type="ORF">XENORESO_008121</name>
</gene>
<comment type="caution">
    <text evidence="1">The sequence shown here is derived from an EMBL/GenBank/DDBJ whole genome shotgun (WGS) entry which is preliminary data.</text>
</comment>
<protein>
    <submittedName>
        <fullName evidence="1">Uncharacterized protein</fullName>
    </submittedName>
</protein>
<evidence type="ECO:0000313" key="2">
    <source>
        <dbReference type="Proteomes" id="UP001444071"/>
    </source>
</evidence>
<name>A0ABV0WVS3_9TELE</name>
<keyword evidence="2" id="KW-1185">Reference proteome</keyword>
<sequence length="102" mass="12218">MHFSDNSIDIKQKWELEMNIVIEDKEWERVCENGHKIIHSPGWKEFDWKLKMRFFKLPFSISKYDRSATNLCWRNCNQIRDHTLSNTEIILAGSSDRNSKNS</sequence>
<evidence type="ECO:0000313" key="1">
    <source>
        <dbReference type="EMBL" id="MEQ2273730.1"/>
    </source>
</evidence>